<evidence type="ECO:0000313" key="5">
    <source>
        <dbReference type="Proteomes" id="UP000094622"/>
    </source>
</evidence>
<dbReference type="EMBL" id="MCRJ01000049">
    <property type="protein sequence ID" value="ODN70476.1"/>
    <property type="molecule type" value="Genomic_DNA"/>
</dbReference>
<evidence type="ECO:0000259" key="3">
    <source>
        <dbReference type="Pfam" id="PF00294"/>
    </source>
</evidence>
<keyword evidence="2 4" id="KW-0418">Kinase</keyword>
<dbReference type="Pfam" id="PF00294">
    <property type="entry name" value="PfkB"/>
    <property type="match status" value="1"/>
</dbReference>
<dbReference type="PANTHER" id="PTHR10584">
    <property type="entry name" value="SUGAR KINASE"/>
    <property type="match status" value="1"/>
</dbReference>
<keyword evidence="5" id="KW-1185">Reference proteome</keyword>
<dbReference type="GO" id="GO:0004747">
    <property type="term" value="F:ribokinase activity"/>
    <property type="evidence" value="ECO:0007669"/>
    <property type="project" value="UniProtKB-EC"/>
</dbReference>
<reference evidence="4 5" key="1">
    <citation type="submission" date="2016-07" db="EMBL/GenBank/DDBJ databases">
        <title>Draft Genome Sequence of Methylobrevis pamukkalensis PK2.</title>
        <authorList>
            <person name="Vasilenko O.V."/>
            <person name="Doronina N.V."/>
            <person name="Shmareva M.N."/>
            <person name="Tarlachkov S.V."/>
            <person name="Mustakhimov I."/>
            <person name="Trotsenko Y.A."/>
        </authorList>
    </citation>
    <scope>NUCLEOTIDE SEQUENCE [LARGE SCALE GENOMIC DNA]</scope>
    <source>
        <strain evidence="4 5">PK2</strain>
    </source>
</reference>
<feature type="domain" description="Carbohydrate kinase PfkB" evidence="3">
    <location>
        <begin position="3"/>
        <end position="225"/>
    </location>
</feature>
<gene>
    <name evidence="4" type="primary">rbsK_2</name>
    <name evidence="4" type="ORF">A6302_02218</name>
</gene>
<dbReference type="InterPro" id="IPR002139">
    <property type="entry name" value="Ribo/fructo_kinase"/>
</dbReference>
<dbReference type="AlphaFoldDB" id="A0A1E3H3W3"/>
<dbReference type="EC" id="2.7.1.15" evidence="4"/>
<evidence type="ECO:0000313" key="4">
    <source>
        <dbReference type="EMBL" id="ODN70476.1"/>
    </source>
</evidence>
<name>A0A1E3H3W3_9HYPH</name>
<evidence type="ECO:0000256" key="1">
    <source>
        <dbReference type="ARBA" id="ARBA00022679"/>
    </source>
</evidence>
<sequence>MTVHVVGNACIDTTFRVAHFPAPGETLDALSSDEGLGGKGLNQAVAARRTGAHVRFHAAVGRDAAAMRIREGLRAETMDDGDLVEVDQPTDRSVVMVDRDGENRIVSITNCARIFLPAATAAFAASLASGDLLVLQGNLTAEATIACLAQGRAAGALTVFNPSPMTEAIRVPLTLVDLLVVNTPEAATLAGIPNAAMAVRALRDAGARGVIVTEGAEGAIFADASGLPVFRPRRWWWPTPVVPGTFSAECSPG</sequence>
<dbReference type="InterPro" id="IPR029056">
    <property type="entry name" value="Ribokinase-like"/>
</dbReference>
<comment type="caution">
    <text evidence="4">The sequence shown here is derived from an EMBL/GenBank/DDBJ whole genome shotgun (WGS) entry which is preliminary data.</text>
</comment>
<keyword evidence="1 4" id="KW-0808">Transferase</keyword>
<dbReference type="InterPro" id="IPR011611">
    <property type="entry name" value="PfkB_dom"/>
</dbReference>
<protein>
    <submittedName>
        <fullName evidence="4">Ribokinase</fullName>
        <ecNumber evidence="4">2.7.1.15</ecNumber>
    </submittedName>
</protein>
<dbReference type="PRINTS" id="PR00990">
    <property type="entry name" value="RIBOKINASE"/>
</dbReference>
<evidence type="ECO:0000256" key="2">
    <source>
        <dbReference type="ARBA" id="ARBA00022777"/>
    </source>
</evidence>
<dbReference type="RefSeq" id="WP_280939045.1">
    <property type="nucleotide sequence ID" value="NZ_MCRJ01000049.1"/>
</dbReference>
<proteinExistence type="predicted"/>
<dbReference type="Gene3D" id="3.40.1190.20">
    <property type="match status" value="1"/>
</dbReference>
<accession>A0A1E3H3W3</accession>
<dbReference type="Proteomes" id="UP000094622">
    <property type="component" value="Unassembled WGS sequence"/>
</dbReference>
<organism evidence="4 5">
    <name type="scientific">Methylobrevis pamukkalensis</name>
    <dbReference type="NCBI Taxonomy" id="1439726"/>
    <lineage>
        <taxon>Bacteria</taxon>
        <taxon>Pseudomonadati</taxon>
        <taxon>Pseudomonadota</taxon>
        <taxon>Alphaproteobacteria</taxon>
        <taxon>Hyphomicrobiales</taxon>
        <taxon>Pleomorphomonadaceae</taxon>
        <taxon>Methylobrevis</taxon>
    </lineage>
</organism>
<dbReference type="SUPFAM" id="SSF53613">
    <property type="entry name" value="Ribokinase-like"/>
    <property type="match status" value="1"/>
</dbReference>
<dbReference type="PANTHER" id="PTHR10584:SF166">
    <property type="entry name" value="RIBOKINASE"/>
    <property type="match status" value="1"/>
</dbReference>